<dbReference type="CDD" id="cd00190">
    <property type="entry name" value="Tryp_SPc"/>
    <property type="match status" value="1"/>
</dbReference>
<evidence type="ECO:0000256" key="4">
    <source>
        <dbReference type="ARBA" id="ARBA00022801"/>
    </source>
</evidence>
<dbReference type="GO" id="GO:0004252">
    <property type="term" value="F:serine-type endopeptidase activity"/>
    <property type="evidence" value="ECO:0007669"/>
    <property type="project" value="InterPro"/>
</dbReference>
<dbReference type="InterPro" id="IPR033116">
    <property type="entry name" value="TRYPSIN_SER"/>
</dbReference>
<keyword evidence="6" id="KW-0865">Zymogen</keyword>
<evidence type="ECO:0000256" key="5">
    <source>
        <dbReference type="ARBA" id="ARBA00022825"/>
    </source>
</evidence>
<dbReference type="GO" id="GO:0006508">
    <property type="term" value="P:proteolysis"/>
    <property type="evidence" value="ECO:0007669"/>
    <property type="project" value="UniProtKB-KW"/>
</dbReference>
<dbReference type="AlphaFoldDB" id="A0AAV1L6A4"/>
<protein>
    <recommendedName>
        <fullName evidence="10">Peptidase S1 domain-containing protein</fullName>
    </recommendedName>
</protein>
<dbReference type="PANTHER" id="PTHR24276:SF91">
    <property type="entry name" value="AT26814P-RELATED"/>
    <property type="match status" value="1"/>
</dbReference>
<reference evidence="11 12" key="1">
    <citation type="submission" date="2023-11" db="EMBL/GenBank/DDBJ databases">
        <authorList>
            <person name="Hedman E."/>
            <person name="Englund M."/>
            <person name="Stromberg M."/>
            <person name="Nyberg Akerstrom W."/>
            <person name="Nylinder S."/>
            <person name="Jareborg N."/>
            <person name="Kallberg Y."/>
            <person name="Kronander E."/>
        </authorList>
    </citation>
    <scope>NUCLEOTIDE SEQUENCE [LARGE SCALE GENOMIC DNA]</scope>
</reference>
<dbReference type="PANTHER" id="PTHR24276">
    <property type="entry name" value="POLYSERASE-RELATED"/>
    <property type="match status" value="1"/>
</dbReference>
<dbReference type="InterPro" id="IPR009003">
    <property type="entry name" value="Peptidase_S1_PA"/>
</dbReference>
<keyword evidence="9" id="KW-0812">Transmembrane</keyword>
<comment type="similarity">
    <text evidence="1">Belongs to the peptidase S1 family.</text>
</comment>
<dbReference type="PRINTS" id="PR00722">
    <property type="entry name" value="CHYMOTRYPSIN"/>
</dbReference>
<dbReference type="Pfam" id="PF00089">
    <property type="entry name" value="Trypsin"/>
    <property type="match status" value="1"/>
</dbReference>
<keyword evidence="2 8" id="KW-0645">Protease</keyword>
<dbReference type="InterPro" id="IPR001314">
    <property type="entry name" value="Peptidase_S1A"/>
</dbReference>
<keyword evidence="3" id="KW-0732">Signal</keyword>
<dbReference type="Gene3D" id="2.40.10.10">
    <property type="entry name" value="Trypsin-like serine proteases"/>
    <property type="match status" value="1"/>
</dbReference>
<keyword evidence="9" id="KW-0472">Membrane</keyword>
<keyword evidence="5 8" id="KW-0720">Serine protease</keyword>
<evidence type="ECO:0000256" key="3">
    <source>
        <dbReference type="ARBA" id="ARBA00022729"/>
    </source>
</evidence>
<evidence type="ECO:0000256" key="7">
    <source>
        <dbReference type="ARBA" id="ARBA00023157"/>
    </source>
</evidence>
<evidence type="ECO:0000256" key="1">
    <source>
        <dbReference type="ARBA" id="ARBA00007664"/>
    </source>
</evidence>
<keyword evidence="7" id="KW-1015">Disulfide bond</keyword>
<dbReference type="Proteomes" id="UP001314205">
    <property type="component" value="Unassembled WGS sequence"/>
</dbReference>
<name>A0AAV1L6A4_9NEOP</name>
<keyword evidence="9" id="KW-1133">Transmembrane helix</keyword>
<evidence type="ECO:0000256" key="6">
    <source>
        <dbReference type="ARBA" id="ARBA00023145"/>
    </source>
</evidence>
<evidence type="ECO:0000256" key="9">
    <source>
        <dbReference type="SAM" id="Phobius"/>
    </source>
</evidence>
<evidence type="ECO:0000256" key="2">
    <source>
        <dbReference type="ARBA" id="ARBA00022670"/>
    </source>
</evidence>
<evidence type="ECO:0000259" key="10">
    <source>
        <dbReference type="PROSITE" id="PS50240"/>
    </source>
</evidence>
<feature type="domain" description="Peptidase S1" evidence="10">
    <location>
        <begin position="39"/>
        <end position="264"/>
    </location>
</feature>
<dbReference type="InterPro" id="IPR043504">
    <property type="entry name" value="Peptidase_S1_PA_chymotrypsin"/>
</dbReference>
<dbReference type="InterPro" id="IPR018114">
    <property type="entry name" value="TRYPSIN_HIS"/>
</dbReference>
<gene>
    <name evidence="11" type="ORF">PARMNEM_LOCUS10055</name>
</gene>
<proteinExistence type="inferred from homology"/>
<keyword evidence="12" id="KW-1185">Reference proteome</keyword>
<dbReference type="PROSITE" id="PS00135">
    <property type="entry name" value="TRYPSIN_SER"/>
    <property type="match status" value="1"/>
</dbReference>
<accession>A0AAV1L6A4</accession>
<dbReference type="InterPro" id="IPR050430">
    <property type="entry name" value="Peptidase_S1"/>
</dbReference>
<dbReference type="FunFam" id="2.40.10.10:FF:000077">
    <property type="entry name" value="Predicted protein"/>
    <property type="match status" value="1"/>
</dbReference>
<comment type="caution">
    <text evidence="11">The sequence shown here is derived from an EMBL/GenBank/DDBJ whole genome shotgun (WGS) entry which is preliminary data.</text>
</comment>
<evidence type="ECO:0000256" key="8">
    <source>
        <dbReference type="RuleBase" id="RU363034"/>
    </source>
</evidence>
<evidence type="ECO:0000313" key="12">
    <source>
        <dbReference type="Proteomes" id="UP001314205"/>
    </source>
</evidence>
<evidence type="ECO:0000313" key="11">
    <source>
        <dbReference type="EMBL" id="CAK1589577.1"/>
    </source>
</evidence>
<dbReference type="InterPro" id="IPR001254">
    <property type="entry name" value="Trypsin_dom"/>
</dbReference>
<dbReference type="SMART" id="SM00020">
    <property type="entry name" value="Tryp_SPc"/>
    <property type="match status" value="1"/>
</dbReference>
<dbReference type="PROSITE" id="PS00134">
    <property type="entry name" value="TRYPSIN_HIS"/>
    <property type="match status" value="1"/>
</dbReference>
<keyword evidence="4 8" id="KW-0378">Hydrolase</keyword>
<sequence length="286" mass="31365">MPRSDCDYYTMYLYLSLILTICGVVVSLSATKTKEDVRIVGGEDIDITEAPYQVSLFKRGRHSCGGSIIANDIIITAAHCVIDTIPRDYLVRVGSSSTQRGGELYPVGDLIWHPNFSYSKMDSDVALLWLTKPIQLRKGVAPIEMLQQGQEIKDGDITMVTGWGNLREGGGYPSTLQMVLVPKVNSKACSNAYSSMYSITSTMLCAGVPEGGKDACQGDSGGPMVYDGKLAGIVSWGLGCARPKYPGVYAKVSALRNWIDESITLLRRRHPQRLFPFKILDKLLKL</sequence>
<dbReference type="SUPFAM" id="SSF50494">
    <property type="entry name" value="Trypsin-like serine proteases"/>
    <property type="match status" value="1"/>
</dbReference>
<feature type="transmembrane region" description="Helical" evidence="9">
    <location>
        <begin position="12"/>
        <end position="30"/>
    </location>
</feature>
<dbReference type="PROSITE" id="PS50240">
    <property type="entry name" value="TRYPSIN_DOM"/>
    <property type="match status" value="1"/>
</dbReference>
<dbReference type="EMBL" id="CAVLGL010000084">
    <property type="protein sequence ID" value="CAK1589577.1"/>
    <property type="molecule type" value="Genomic_DNA"/>
</dbReference>
<organism evidence="11 12">
    <name type="scientific">Parnassius mnemosyne</name>
    <name type="common">clouded apollo</name>
    <dbReference type="NCBI Taxonomy" id="213953"/>
    <lineage>
        <taxon>Eukaryota</taxon>
        <taxon>Metazoa</taxon>
        <taxon>Ecdysozoa</taxon>
        <taxon>Arthropoda</taxon>
        <taxon>Hexapoda</taxon>
        <taxon>Insecta</taxon>
        <taxon>Pterygota</taxon>
        <taxon>Neoptera</taxon>
        <taxon>Endopterygota</taxon>
        <taxon>Lepidoptera</taxon>
        <taxon>Glossata</taxon>
        <taxon>Ditrysia</taxon>
        <taxon>Papilionoidea</taxon>
        <taxon>Papilionidae</taxon>
        <taxon>Parnassiinae</taxon>
        <taxon>Parnassini</taxon>
        <taxon>Parnassius</taxon>
        <taxon>Driopa</taxon>
    </lineage>
</organism>